<sequence>MKPIIFTALLLLGAASAEVTPTPTPPSAVTPQQRANLSAFVSLVQGGATVEFLDSSDAVVATLNADGTLSVAQDAKLDTVKSVRVTTPGQEGAEPTTATYVLASRLDQPGQLRVTVTGPNGKIQTIGAPAAINRAAPSSEDRAQPAPQPQPTPSEPSESEQEKGGSGNNGKGGGKGNSKSK</sequence>
<protein>
    <submittedName>
        <fullName evidence="3">Uncharacterized protein</fullName>
    </submittedName>
</protein>
<feature type="region of interest" description="Disordered" evidence="1">
    <location>
        <begin position="132"/>
        <end position="181"/>
    </location>
</feature>
<name>A0A318SBS2_9DEIO</name>
<reference evidence="3 4" key="1">
    <citation type="submission" date="2018-06" db="EMBL/GenBank/DDBJ databases">
        <title>Genomic Encyclopedia of Type Strains, Phase IV (KMG-IV): sequencing the most valuable type-strain genomes for metagenomic binning, comparative biology and taxonomic classification.</title>
        <authorList>
            <person name="Goeker M."/>
        </authorList>
    </citation>
    <scope>NUCLEOTIDE SEQUENCE [LARGE SCALE GENOMIC DNA]</scope>
    <source>
        <strain evidence="3 4">DSM 18048</strain>
    </source>
</reference>
<organism evidence="3 4">
    <name type="scientific">Deinococcus yavapaiensis KR-236</name>
    <dbReference type="NCBI Taxonomy" id="694435"/>
    <lineage>
        <taxon>Bacteria</taxon>
        <taxon>Thermotogati</taxon>
        <taxon>Deinococcota</taxon>
        <taxon>Deinococci</taxon>
        <taxon>Deinococcales</taxon>
        <taxon>Deinococcaceae</taxon>
        <taxon>Deinococcus</taxon>
    </lineage>
</organism>
<proteinExistence type="predicted"/>
<dbReference type="Proteomes" id="UP000248326">
    <property type="component" value="Unassembled WGS sequence"/>
</dbReference>
<evidence type="ECO:0000313" key="4">
    <source>
        <dbReference type="Proteomes" id="UP000248326"/>
    </source>
</evidence>
<comment type="caution">
    <text evidence="3">The sequence shown here is derived from an EMBL/GenBank/DDBJ whole genome shotgun (WGS) entry which is preliminary data.</text>
</comment>
<evidence type="ECO:0000313" key="3">
    <source>
        <dbReference type="EMBL" id="PYE54197.1"/>
    </source>
</evidence>
<evidence type="ECO:0000256" key="2">
    <source>
        <dbReference type="SAM" id="SignalP"/>
    </source>
</evidence>
<keyword evidence="4" id="KW-1185">Reference proteome</keyword>
<dbReference type="AlphaFoldDB" id="A0A318SBS2"/>
<dbReference type="EMBL" id="QJSX01000006">
    <property type="protein sequence ID" value="PYE54197.1"/>
    <property type="molecule type" value="Genomic_DNA"/>
</dbReference>
<feature type="signal peptide" evidence="2">
    <location>
        <begin position="1"/>
        <end position="17"/>
    </location>
</feature>
<accession>A0A318SBS2</accession>
<keyword evidence="2" id="KW-0732">Signal</keyword>
<evidence type="ECO:0000256" key="1">
    <source>
        <dbReference type="SAM" id="MobiDB-lite"/>
    </source>
</evidence>
<gene>
    <name evidence="3" type="ORF">DES52_106163</name>
</gene>
<dbReference type="OrthoDB" id="72700at2"/>
<dbReference type="RefSeq" id="WP_110886576.1">
    <property type="nucleotide sequence ID" value="NZ_QJSX01000006.1"/>
</dbReference>
<feature type="compositionally biased region" description="Gly residues" evidence="1">
    <location>
        <begin position="164"/>
        <end position="181"/>
    </location>
</feature>
<feature type="chain" id="PRO_5016396755" evidence="2">
    <location>
        <begin position="18"/>
        <end position="181"/>
    </location>
</feature>